<name>H8H1E6_DEIGI</name>
<evidence type="ECO:0000313" key="3">
    <source>
        <dbReference type="Proteomes" id="UP000007575"/>
    </source>
</evidence>
<sequence length="276" mass="29789">MDRRDFFRIAGGLGTTVLFFKAASPGSAQVVQSGSVQQVTPYAPNDLRGLGSGPQAYTFFTGVEARFIEAAVERLLPRDASGPGALEAGVSYYIDQQLYGTFGEAGRWYMQGPWAVGTPMQGYQLPFTPAEVYRAGISAAEIHTQARYKKAFADLSGTQQDTVLRDLEAGRISDPNVPAEVTQQFFAFLLQNTVEGFLADPAYGGNRNKTGWQQLGFPGVYLEMYGDLISKTSKTLPKVMFLSLADTQQTGEPQADQTRNQAAATPQSAAAQTGGR</sequence>
<accession>H8H1E6</accession>
<dbReference type="OrthoDB" id="8400810at2"/>
<feature type="compositionally biased region" description="Polar residues" evidence="1">
    <location>
        <begin position="248"/>
        <end position="260"/>
    </location>
</feature>
<feature type="compositionally biased region" description="Low complexity" evidence="1">
    <location>
        <begin position="261"/>
        <end position="276"/>
    </location>
</feature>
<proteinExistence type="predicted"/>
<protein>
    <submittedName>
        <fullName evidence="2">Gluconate 2-dehydrogenase</fullName>
    </submittedName>
</protein>
<organism evidence="2 3">
    <name type="scientific">Deinococcus gobiensis (strain DSM 21396 / JCM 16679 / CGMCC 1.7299 / I-0)</name>
    <dbReference type="NCBI Taxonomy" id="745776"/>
    <lineage>
        <taxon>Bacteria</taxon>
        <taxon>Thermotogati</taxon>
        <taxon>Deinococcota</taxon>
        <taxon>Deinococci</taxon>
        <taxon>Deinococcales</taxon>
        <taxon>Deinococcaceae</taxon>
        <taxon>Deinococcus</taxon>
    </lineage>
</organism>
<keyword evidence="3" id="KW-1185">Reference proteome</keyword>
<dbReference type="EMBL" id="CP002193">
    <property type="protein sequence ID" value="AFD27343.1"/>
    <property type="molecule type" value="Genomic_DNA"/>
</dbReference>
<dbReference type="Proteomes" id="UP000007575">
    <property type="component" value="Plasmid P2"/>
</dbReference>
<evidence type="ECO:0000256" key="1">
    <source>
        <dbReference type="SAM" id="MobiDB-lite"/>
    </source>
</evidence>
<geneLocation type="plasmid" evidence="2 3">
    <name>P2</name>
</geneLocation>
<keyword evidence="2" id="KW-0614">Plasmid</keyword>
<dbReference type="RefSeq" id="WP_014686439.1">
    <property type="nucleotide sequence ID" value="NC_017791.1"/>
</dbReference>
<dbReference type="PATRIC" id="fig|745776.4.peg.3476"/>
<dbReference type="AlphaFoldDB" id="H8H1E6"/>
<dbReference type="Pfam" id="PF13618">
    <property type="entry name" value="Gluconate_2-dh3"/>
    <property type="match status" value="1"/>
</dbReference>
<gene>
    <name evidence="2" type="ordered locus">DGo_PB0074</name>
</gene>
<dbReference type="HOGENOM" id="CLU_065508_0_0_0"/>
<reference evidence="2 3" key="1">
    <citation type="journal article" date="2012" name="PLoS ONE">
        <title>Genome sequence and transcriptome analysis of the radioresistant bacterium Deinococcus gobiensis: insights into the extreme environmental adaptations.</title>
        <authorList>
            <person name="Yuan M."/>
            <person name="Chen M."/>
            <person name="Zhang W."/>
            <person name="Lu W."/>
            <person name="Wang J."/>
            <person name="Yang M."/>
            <person name="Zhao P."/>
            <person name="Tang R."/>
            <person name="Li X."/>
            <person name="Hao Y."/>
            <person name="Zhou Z."/>
            <person name="Zhan Y."/>
            <person name="Yu H."/>
            <person name="Teng C."/>
            <person name="Yan Y."/>
            <person name="Ping S."/>
            <person name="Wang Y."/>
            <person name="Lin M."/>
        </authorList>
    </citation>
    <scope>NUCLEOTIDE SEQUENCE [LARGE SCALE GENOMIC DNA]</scope>
    <source>
        <strain evidence="3">DSM 21396 / JCM 16679 / CGMCC 1.7299 / I-0</strain>
        <plasmid evidence="2">P2</plasmid>
    </source>
</reference>
<dbReference type="InterPro" id="IPR027056">
    <property type="entry name" value="Gluconate_2DH_su3"/>
</dbReference>
<feature type="region of interest" description="Disordered" evidence="1">
    <location>
        <begin position="248"/>
        <end position="276"/>
    </location>
</feature>
<dbReference type="KEGG" id="dgo:DGo_PB0074"/>
<evidence type="ECO:0000313" key="2">
    <source>
        <dbReference type="EMBL" id="AFD27343.1"/>
    </source>
</evidence>